<dbReference type="EMBL" id="FNPV01000007">
    <property type="protein sequence ID" value="SDZ02851.1"/>
    <property type="molecule type" value="Genomic_DNA"/>
</dbReference>
<protein>
    <recommendedName>
        <fullName evidence="1">Prolow-density lipoprotein receptor-related protein 1-like beta-propeller domain-containing protein</fullName>
    </recommendedName>
</protein>
<organism evidence="2 3">
    <name type="scientific">Tindallia californiensis</name>
    <dbReference type="NCBI Taxonomy" id="159292"/>
    <lineage>
        <taxon>Bacteria</taxon>
        <taxon>Bacillati</taxon>
        <taxon>Bacillota</taxon>
        <taxon>Clostridia</taxon>
        <taxon>Peptostreptococcales</taxon>
        <taxon>Tindalliaceae</taxon>
        <taxon>Tindallia</taxon>
    </lineage>
</organism>
<evidence type="ECO:0000313" key="3">
    <source>
        <dbReference type="Proteomes" id="UP000199230"/>
    </source>
</evidence>
<dbReference type="SUPFAM" id="SSF63825">
    <property type="entry name" value="YWTD domain"/>
    <property type="match status" value="1"/>
</dbReference>
<name>A0A1H3PPI8_9FIRM</name>
<dbReference type="InterPro" id="IPR011042">
    <property type="entry name" value="6-blade_b-propeller_TolB-like"/>
</dbReference>
<feature type="domain" description="Prolow-density lipoprotein receptor-related protein 1-like beta-propeller" evidence="1">
    <location>
        <begin position="151"/>
        <end position="246"/>
    </location>
</feature>
<dbReference type="InterPro" id="IPR032485">
    <property type="entry name" value="LRP1-like_beta_prop"/>
</dbReference>
<keyword evidence="3" id="KW-1185">Reference proteome</keyword>
<sequence>MLKKYMRTLLIAIPVALILSQLIPALLYSDLTTSLKIQYHSFQTRNLERIQISDEYAQGNTVINTNNYGHGVKGEDHYYFVENHLNLVQTTKDFQNKQYLIEQSGGTGINRLNKVDDWIFFSQGKSYNRIKTDGSQQETIFRMGYPLDVHLLGNWIYFRNFSDRSMIYRMDVNGQNLERLVNQSVTDLTLYEDRLYYSYQEDEAGWLKSVDLEGKDLRVEMNREVKDLTVWEGYYFMDYEDDRLYRKNIYDDESPQLLVDEKVSTYALTENGIYYALHSHDVGYPGDGLYKMALDGSDKILLMDTKRVEGLCLLDHWLLFMSSDESMLPNQKKLDLRRDEILEMAQ</sequence>
<dbReference type="STRING" id="159292.SAMN05192546_1075"/>
<evidence type="ECO:0000259" key="1">
    <source>
        <dbReference type="Pfam" id="PF16472"/>
    </source>
</evidence>
<evidence type="ECO:0000313" key="2">
    <source>
        <dbReference type="EMBL" id="SDZ02851.1"/>
    </source>
</evidence>
<accession>A0A1H3PPI8</accession>
<dbReference type="Proteomes" id="UP000199230">
    <property type="component" value="Unassembled WGS sequence"/>
</dbReference>
<dbReference type="Pfam" id="PF16472">
    <property type="entry name" value="DUF5050"/>
    <property type="match status" value="1"/>
</dbReference>
<dbReference type="Gene3D" id="2.120.10.30">
    <property type="entry name" value="TolB, C-terminal domain"/>
    <property type="match status" value="1"/>
</dbReference>
<reference evidence="2 3" key="1">
    <citation type="submission" date="2016-10" db="EMBL/GenBank/DDBJ databases">
        <authorList>
            <person name="de Groot N.N."/>
        </authorList>
    </citation>
    <scope>NUCLEOTIDE SEQUENCE [LARGE SCALE GENOMIC DNA]</scope>
    <source>
        <strain evidence="2 3">APO</strain>
    </source>
</reference>
<dbReference type="AlphaFoldDB" id="A0A1H3PPI8"/>
<proteinExistence type="predicted"/>
<gene>
    <name evidence="2" type="ORF">SAMN05192546_1075</name>
</gene>